<dbReference type="InterPro" id="IPR005467">
    <property type="entry name" value="His_kinase_dom"/>
</dbReference>
<feature type="domain" description="Histidine kinase" evidence="4">
    <location>
        <begin position="322"/>
        <end position="567"/>
    </location>
</feature>
<feature type="domain" description="PAS" evidence="5">
    <location>
        <begin position="37"/>
        <end position="85"/>
    </location>
</feature>
<dbReference type="Pfam" id="PF08448">
    <property type="entry name" value="PAS_4"/>
    <property type="match status" value="1"/>
</dbReference>
<keyword evidence="3" id="KW-0597">Phosphoprotein</keyword>
<evidence type="ECO:0000256" key="2">
    <source>
        <dbReference type="ARBA" id="ARBA00012438"/>
    </source>
</evidence>
<dbReference type="PROSITE" id="PS50113">
    <property type="entry name" value="PAC"/>
    <property type="match status" value="1"/>
</dbReference>
<evidence type="ECO:0000256" key="1">
    <source>
        <dbReference type="ARBA" id="ARBA00000085"/>
    </source>
</evidence>
<dbReference type="GO" id="GO:0000155">
    <property type="term" value="F:phosphorelay sensor kinase activity"/>
    <property type="evidence" value="ECO:0007669"/>
    <property type="project" value="InterPro"/>
</dbReference>
<dbReference type="InterPro" id="IPR013656">
    <property type="entry name" value="PAS_4"/>
</dbReference>
<evidence type="ECO:0000259" key="6">
    <source>
        <dbReference type="PROSITE" id="PS50113"/>
    </source>
</evidence>
<evidence type="ECO:0000259" key="4">
    <source>
        <dbReference type="PROSITE" id="PS50109"/>
    </source>
</evidence>
<dbReference type="PANTHER" id="PTHR43065:SF50">
    <property type="entry name" value="HISTIDINE KINASE"/>
    <property type="match status" value="1"/>
</dbReference>
<keyword evidence="8" id="KW-1185">Reference proteome</keyword>
<gene>
    <name evidence="7" type="ORF">ACCAA_670022</name>
</gene>
<dbReference type="RefSeq" id="WP_186408628.1">
    <property type="nucleotide sequence ID" value="NZ_FLQX01000146.1"/>
</dbReference>
<proteinExistence type="predicted"/>
<dbReference type="CDD" id="cd00130">
    <property type="entry name" value="PAS"/>
    <property type="match status" value="2"/>
</dbReference>
<dbReference type="Gene3D" id="3.30.450.20">
    <property type="entry name" value="PAS domain"/>
    <property type="match status" value="2"/>
</dbReference>
<dbReference type="InterPro" id="IPR036097">
    <property type="entry name" value="HisK_dim/P_sf"/>
</dbReference>
<dbReference type="EMBL" id="FLQX01000146">
    <property type="protein sequence ID" value="SBT09086.1"/>
    <property type="molecule type" value="Genomic_DNA"/>
</dbReference>
<organism evidence="7 8">
    <name type="scientific">Candidatus Accumulibacter aalborgensis</name>
    <dbReference type="NCBI Taxonomy" id="1860102"/>
    <lineage>
        <taxon>Bacteria</taxon>
        <taxon>Pseudomonadati</taxon>
        <taxon>Pseudomonadota</taxon>
        <taxon>Betaproteobacteria</taxon>
        <taxon>Candidatus Accumulibacter</taxon>
    </lineage>
</organism>
<dbReference type="Gene3D" id="3.30.565.10">
    <property type="entry name" value="Histidine kinase-like ATPase, C-terminal domain"/>
    <property type="match status" value="1"/>
</dbReference>
<dbReference type="InterPro" id="IPR003594">
    <property type="entry name" value="HATPase_dom"/>
</dbReference>
<evidence type="ECO:0000313" key="8">
    <source>
        <dbReference type="Proteomes" id="UP000199169"/>
    </source>
</evidence>
<dbReference type="SMART" id="SM00086">
    <property type="entry name" value="PAC"/>
    <property type="match status" value="2"/>
</dbReference>
<dbReference type="SMART" id="SM00091">
    <property type="entry name" value="PAS"/>
    <property type="match status" value="2"/>
</dbReference>
<name>A0A1A8XWJ5_9PROT</name>
<dbReference type="Gene3D" id="1.10.287.130">
    <property type="match status" value="1"/>
</dbReference>
<dbReference type="InterPro" id="IPR013655">
    <property type="entry name" value="PAS_fold_3"/>
</dbReference>
<dbReference type="PANTHER" id="PTHR43065">
    <property type="entry name" value="SENSOR HISTIDINE KINASE"/>
    <property type="match status" value="1"/>
</dbReference>
<dbReference type="SUPFAM" id="SSF47384">
    <property type="entry name" value="Homodimeric domain of signal transducing histidine kinase"/>
    <property type="match status" value="1"/>
</dbReference>
<evidence type="ECO:0000256" key="3">
    <source>
        <dbReference type="ARBA" id="ARBA00022553"/>
    </source>
</evidence>
<dbReference type="Pfam" id="PF02518">
    <property type="entry name" value="HATPase_c"/>
    <property type="match status" value="1"/>
</dbReference>
<dbReference type="PROSITE" id="PS50109">
    <property type="entry name" value="HIS_KIN"/>
    <property type="match status" value="1"/>
</dbReference>
<sequence>MTVVGPELNAAPQMTCGDSPFALLDAVSSSVFAHRGGQILFANTAMERLSGRSRSELAALGYLDLAHEDDQPDWRQFTDACLRNEAGTSSHEFRLLAKDGQVRLVAAKVSLVQVGGQATLIASFADLTERKHRDAGRCSLQRLLRQIVDGSPVPAFVIDADHKLTHWNRACAAITGVPASDMLGTRRQWVPFYPAERPVMADLIVSGAVDDLLEQNYHDKRLKRSSLIESAVEAEDFFPHFGDGGCWLYFTAAPLFDEAGQIAGAIETLQDVTARRKAESDLRTYQAQLETLVEQRSAQLEHASQRLLQSEKLASLGQLAAGVAHEINNPISFVYSNLGSLGAYVADLLAIVEANEAAELSISTPTTTAKTTAPCQKVDIEFLKEDIPTLIHESREGILRVKRIVQNLKEFSHQDSVREWQWADLHKGLDSTINMVNSEVTRTAHIAKEYGTLPEVECLPWELNQVFMNLLINAAHAMGNDYGTITVRTGTCGDEVWVEVADTGSGIPESIRSRIFDPFFTSKPVGKGTGMGLSIAYGIIQAHHGRIELKSEMGQGTTFRVILPIKHSEAADGTEAAVTVDPDGQSGASG</sequence>
<protein>
    <recommendedName>
        <fullName evidence="2">histidine kinase</fullName>
        <ecNumber evidence="2">2.7.13.3</ecNumber>
    </recommendedName>
</protein>
<accession>A0A1A8XWJ5</accession>
<reference evidence="8" key="1">
    <citation type="submission" date="2016-06" db="EMBL/GenBank/DDBJ databases">
        <authorList>
            <person name="McIlroy S.J."/>
            <person name="Karst S.M."/>
            <person name="Albertsen M."/>
        </authorList>
    </citation>
    <scope>NUCLEOTIDE SEQUENCE [LARGE SCALE GENOMIC DNA]</scope>
</reference>
<dbReference type="NCBIfam" id="TIGR00229">
    <property type="entry name" value="sensory_box"/>
    <property type="match status" value="1"/>
</dbReference>
<dbReference type="InterPro" id="IPR035965">
    <property type="entry name" value="PAS-like_dom_sf"/>
</dbReference>
<dbReference type="InterPro" id="IPR003661">
    <property type="entry name" value="HisK_dim/P_dom"/>
</dbReference>
<dbReference type="AlphaFoldDB" id="A0A1A8XWJ5"/>
<comment type="catalytic activity">
    <reaction evidence="1">
        <text>ATP + protein L-histidine = ADP + protein N-phospho-L-histidine.</text>
        <dbReference type="EC" id="2.7.13.3"/>
    </reaction>
</comment>
<dbReference type="InterPro" id="IPR036890">
    <property type="entry name" value="HATPase_C_sf"/>
</dbReference>
<evidence type="ECO:0000259" key="5">
    <source>
        <dbReference type="PROSITE" id="PS50112"/>
    </source>
</evidence>
<dbReference type="EC" id="2.7.13.3" evidence="2"/>
<dbReference type="Proteomes" id="UP000199169">
    <property type="component" value="Unassembled WGS sequence"/>
</dbReference>
<dbReference type="PROSITE" id="PS50112">
    <property type="entry name" value="PAS"/>
    <property type="match status" value="2"/>
</dbReference>
<dbReference type="Pfam" id="PF08447">
    <property type="entry name" value="PAS_3"/>
    <property type="match status" value="1"/>
</dbReference>
<dbReference type="InterPro" id="IPR000700">
    <property type="entry name" value="PAS-assoc_C"/>
</dbReference>
<dbReference type="PRINTS" id="PR00344">
    <property type="entry name" value="BCTRLSENSOR"/>
</dbReference>
<feature type="domain" description="PAC" evidence="6">
    <location>
        <begin position="232"/>
        <end position="284"/>
    </location>
</feature>
<dbReference type="InterPro" id="IPR001610">
    <property type="entry name" value="PAC"/>
</dbReference>
<evidence type="ECO:0000313" key="7">
    <source>
        <dbReference type="EMBL" id="SBT09086.1"/>
    </source>
</evidence>
<dbReference type="STRING" id="1860102.ACCAA_670022"/>
<feature type="domain" description="PAS" evidence="5">
    <location>
        <begin position="140"/>
        <end position="216"/>
    </location>
</feature>
<dbReference type="InterPro" id="IPR000014">
    <property type="entry name" value="PAS"/>
</dbReference>
<dbReference type="CDD" id="cd00082">
    <property type="entry name" value="HisKA"/>
    <property type="match status" value="1"/>
</dbReference>
<dbReference type="InterPro" id="IPR004358">
    <property type="entry name" value="Sig_transdc_His_kin-like_C"/>
</dbReference>
<dbReference type="SUPFAM" id="SSF55785">
    <property type="entry name" value="PYP-like sensor domain (PAS domain)"/>
    <property type="match status" value="2"/>
</dbReference>
<dbReference type="SUPFAM" id="SSF55874">
    <property type="entry name" value="ATPase domain of HSP90 chaperone/DNA topoisomerase II/histidine kinase"/>
    <property type="match status" value="1"/>
</dbReference>
<dbReference type="SMART" id="SM00387">
    <property type="entry name" value="HATPase_c"/>
    <property type="match status" value="1"/>
</dbReference>